<keyword evidence="5" id="KW-0547">Nucleotide-binding</keyword>
<accession>A0A1D9P867</accession>
<dbReference type="Proteomes" id="UP000178198">
    <property type="component" value="Chromosome"/>
</dbReference>
<keyword evidence="9" id="KW-0812">Transmembrane</keyword>
<dbReference type="Gene3D" id="1.10.287.130">
    <property type="match status" value="1"/>
</dbReference>
<keyword evidence="9" id="KW-1133">Transmembrane helix</keyword>
<dbReference type="InterPro" id="IPR036097">
    <property type="entry name" value="HisK_dim/P_sf"/>
</dbReference>
<keyword evidence="7" id="KW-0067">ATP-binding</keyword>
<evidence type="ECO:0000256" key="5">
    <source>
        <dbReference type="ARBA" id="ARBA00022741"/>
    </source>
</evidence>
<dbReference type="Pfam" id="PF02518">
    <property type="entry name" value="HATPase_c"/>
    <property type="match status" value="1"/>
</dbReference>
<feature type="domain" description="Histidine kinase" evidence="10">
    <location>
        <begin position="262"/>
        <end position="473"/>
    </location>
</feature>
<dbReference type="InterPro" id="IPR050351">
    <property type="entry name" value="BphY/WalK/GraS-like"/>
</dbReference>
<dbReference type="GO" id="GO:0005524">
    <property type="term" value="F:ATP binding"/>
    <property type="evidence" value="ECO:0007669"/>
    <property type="project" value="UniProtKB-KW"/>
</dbReference>
<dbReference type="InterPro" id="IPR005467">
    <property type="entry name" value="His_kinase_dom"/>
</dbReference>
<dbReference type="Gene3D" id="3.30.565.10">
    <property type="entry name" value="Histidine kinase-like ATPase, C-terminal domain"/>
    <property type="match status" value="1"/>
</dbReference>
<evidence type="ECO:0000256" key="8">
    <source>
        <dbReference type="ARBA" id="ARBA00023012"/>
    </source>
</evidence>
<evidence type="ECO:0000256" key="4">
    <source>
        <dbReference type="ARBA" id="ARBA00022679"/>
    </source>
</evidence>
<proteinExistence type="predicted"/>
<evidence type="ECO:0000256" key="2">
    <source>
        <dbReference type="ARBA" id="ARBA00012438"/>
    </source>
</evidence>
<dbReference type="KEGG" id="fcm:BIW12_04565"/>
<dbReference type="GO" id="GO:0000156">
    <property type="term" value="F:phosphorelay response regulator activity"/>
    <property type="evidence" value="ECO:0007669"/>
    <property type="project" value="TreeGrafter"/>
</dbReference>
<evidence type="ECO:0000256" key="1">
    <source>
        <dbReference type="ARBA" id="ARBA00000085"/>
    </source>
</evidence>
<dbReference type="OrthoDB" id="9781208at2"/>
<dbReference type="InterPro" id="IPR003661">
    <property type="entry name" value="HisK_dim/P_dom"/>
</dbReference>
<dbReference type="Pfam" id="PF00512">
    <property type="entry name" value="HisKA"/>
    <property type="match status" value="1"/>
</dbReference>
<dbReference type="InterPro" id="IPR036890">
    <property type="entry name" value="HATPase_C_sf"/>
</dbReference>
<dbReference type="GO" id="GO:0007234">
    <property type="term" value="P:osmosensory signaling via phosphorelay pathway"/>
    <property type="evidence" value="ECO:0007669"/>
    <property type="project" value="TreeGrafter"/>
</dbReference>
<feature type="transmembrane region" description="Helical" evidence="9">
    <location>
        <begin position="208"/>
        <end position="230"/>
    </location>
</feature>
<dbReference type="InterPro" id="IPR004358">
    <property type="entry name" value="Sig_transdc_His_kin-like_C"/>
</dbReference>
<dbReference type="AlphaFoldDB" id="A0A1D9P867"/>
<dbReference type="SUPFAM" id="SSF47384">
    <property type="entry name" value="Homodimeric domain of signal transducing histidine kinase"/>
    <property type="match status" value="1"/>
</dbReference>
<evidence type="ECO:0000256" key="3">
    <source>
        <dbReference type="ARBA" id="ARBA00022553"/>
    </source>
</evidence>
<keyword evidence="8" id="KW-0902">Two-component regulatory system</keyword>
<dbReference type="GO" id="GO:0000155">
    <property type="term" value="F:phosphorelay sensor kinase activity"/>
    <property type="evidence" value="ECO:0007669"/>
    <property type="project" value="InterPro"/>
</dbReference>
<name>A0A1D9P867_9FLAO</name>
<gene>
    <name evidence="11" type="ORF">BIW12_04565</name>
</gene>
<keyword evidence="4" id="KW-0808">Transferase</keyword>
<dbReference type="GO" id="GO:0030295">
    <property type="term" value="F:protein kinase activator activity"/>
    <property type="evidence" value="ECO:0007669"/>
    <property type="project" value="TreeGrafter"/>
</dbReference>
<keyword evidence="6 11" id="KW-0418">Kinase</keyword>
<dbReference type="PRINTS" id="PR00344">
    <property type="entry name" value="BCTRLSENSOR"/>
</dbReference>
<evidence type="ECO:0000256" key="7">
    <source>
        <dbReference type="ARBA" id="ARBA00022840"/>
    </source>
</evidence>
<evidence type="ECO:0000256" key="9">
    <source>
        <dbReference type="SAM" id="Phobius"/>
    </source>
</evidence>
<comment type="catalytic activity">
    <reaction evidence="1">
        <text>ATP + protein L-histidine = ADP + protein N-phospho-L-histidine.</text>
        <dbReference type="EC" id="2.7.13.3"/>
    </reaction>
</comment>
<feature type="transmembrane region" description="Helical" evidence="9">
    <location>
        <begin position="15"/>
        <end position="35"/>
    </location>
</feature>
<dbReference type="PANTHER" id="PTHR42878">
    <property type="entry name" value="TWO-COMPONENT HISTIDINE KINASE"/>
    <property type="match status" value="1"/>
</dbReference>
<organism evidence="11 12">
    <name type="scientific">Flavobacterium commune</name>
    <dbReference type="NCBI Taxonomy" id="1306519"/>
    <lineage>
        <taxon>Bacteria</taxon>
        <taxon>Pseudomonadati</taxon>
        <taxon>Bacteroidota</taxon>
        <taxon>Flavobacteriia</taxon>
        <taxon>Flavobacteriales</taxon>
        <taxon>Flavobacteriaceae</taxon>
        <taxon>Flavobacterium</taxon>
    </lineage>
</organism>
<dbReference type="EC" id="2.7.13.3" evidence="2"/>
<dbReference type="InterPro" id="IPR003594">
    <property type="entry name" value="HATPase_dom"/>
</dbReference>
<keyword evidence="9" id="KW-0472">Membrane</keyword>
<dbReference type="SMART" id="SM00388">
    <property type="entry name" value="HisKA"/>
    <property type="match status" value="1"/>
</dbReference>
<evidence type="ECO:0000313" key="12">
    <source>
        <dbReference type="Proteomes" id="UP000178198"/>
    </source>
</evidence>
<dbReference type="PROSITE" id="PS50109">
    <property type="entry name" value="HIS_KIN"/>
    <property type="match status" value="1"/>
</dbReference>
<dbReference type="SMART" id="SM00387">
    <property type="entry name" value="HATPase_c"/>
    <property type="match status" value="1"/>
</dbReference>
<dbReference type="PANTHER" id="PTHR42878:SF7">
    <property type="entry name" value="SENSOR HISTIDINE KINASE GLRK"/>
    <property type="match status" value="1"/>
</dbReference>
<keyword evidence="12" id="KW-1185">Reference proteome</keyword>
<dbReference type="SUPFAM" id="SSF55874">
    <property type="entry name" value="ATPase domain of HSP90 chaperone/DNA topoisomerase II/histidine kinase"/>
    <property type="match status" value="1"/>
</dbReference>
<dbReference type="RefSeq" id="WP_071184016.1">
    <property type="nucleotide sequence ID" value="NZ_CP017774.1"/>
</dbReference>
<evidence type="ECO:0000259" key="10">
    <source>
        <dbReference type="PROSITE" id="PS50109"/>
    </source>
</evidence>
<dbReference type="PROSITE" id="PS51257">
    <property type="entry name" value="PROKAR_LIPOPROTEIN"/>
    <property type="match status" value="1"/>
</dbReference>
<evidence type="ECO:0000313" key="11">
    <source>
        <dbReference type="EMBL" id="AOZ98767.1"/>
    </source>
</evidence>
<dbReference type="STRING" id="1306519.BIW12_04565"/>
<reference evidence="11 12" key="1">
    <citation type="submission" date="2016-10" db="EMBL/GenBank/DDBJ databases">
        <title>Complete Genome Sequence of Flavobacterium sp. PK15.</title>
        <authorList>
            <person name="Ekwe A."/>
            <person name="Kim S.B."/>
        </authorList>
    </citation>
    <scope>NUCLEOTIDE SEQUENCE [LARGE SCALE GENOMIC DNA]</scope>
    <source>
        <strain evidence="11 12">PK15</strain>
    </source>
</reference>
<dbReference type="EMBL" id="CP017774">
    <property type="protein sequence ID" value="AOZ98767.1"/>
    <property type="molecule type" value="Genomic_DNA"/>
</dbReference>
<sequence length="478" mass="54146">MLKNTLLKKLRLDNVFIPLLVVALSCTLLIASNYLTIKILSASRAYINGESHYSKGQKDATRHLTTYLLTSDSNEWQSFQRELSVPKGDKIARLGLINNAPIETIEAGLRAGRNNSEDFDDLIWLFKNFRSVSFFAEAIKEWENADLSIEKLAILGQNVNQKITAKSLTSADKENILKKINTLSIELNQNEKAFSEKLSSGSRSIKNLLLLINIFFSLIIIGSVSIYYWVIVTKLKRSKTETEETNKSLTIVNKELDQFVYSASHDLRSPISSLKGLIEIMNTENNVTQLRAYLALMNQNLDKQDQFIKDIIEYSRNKKTKLAIKKVSLIQTIEEAINQNQFRQETKKISINKTLNIDNIDSDELKLKIIINNLLTNAIKYSDSGKENCYITINTYADDQGNKIVISDNGIGIKPEYQNKIFDMFFVTNNNNKGTGLGLYLVKDAIKTLNGTIEITSKINIGTKFTINLPKKYDQLIS</sequence>
<keyword evidence="3" id="KW-0597">Phosphoprotein</keyword>
<protein>
    <recommendedName>
        <fullName evidence="2">histidine kinase</fullName>
        <ecNumber evidence="2">2.7.13.3</ecNumber>
    </recommendedName>
</protein>
<evidence type="ECO:0000256" key="6">
    <source>
        <dbReference type="ARBA" id="ARBA00022777"/>
    </source>
</evidence>
<dbReference type="CDD" id="cd00082">
    <property type="entry name" value="HisKA"/>
    <property type="match status" value="1"/>
</dbReference>